<name>A0A7J6WHQ4_THATH</name>
<sequence>MIVWDMDLRRTMYEWEQKQFDEMVSCLGQVQLEEDANRLQWKWEKKGVFTVKTMYDQLRLREMTLEVSTSRFQCQIVWKKTFTSQDKAFLLDVMEWLLAWPAGQSQPFSELLWKLFPYAIIWIIWKHRNEGIFRDKKINLRGMANEVKGVLWYWCGSWPGRKDYRFKDH</sequence>
<evidence type="ECO:0008006" key="3">
    <source>
        <dbReference type="Google" id="ProtNLM"/>
    </source>
</evidence>
<accession>A0A7J6WHQ4</accession>
<dbReference type="Proteomes" id="UP000554482">
    <property type="component" value="Unassembled WGS sequence"/>
</dbReference>
<reference evidence="1 2" key="1">
    <citation type="submission" date="2020-06" db="EMBL/GenBank/DDBJ databases">
        <title>Transcriptomic and genomic resources for Thalictrum thalictroides and T. hernandezii: Facilitating candidate gene discovery in an emerging model plant lineage.</title>
        <authorList>
            <person name="Arias T."/>
            <person name="Riano-Pachon D.M."/>
            <person name="Di Stilio V.S."/>
        </authorList>
    </citation>
    <scope>NUCLEOTIDE SEQUENCE [LARGE SCALE GENOMIC DNA]</scope>
    <source>
        <strain evidence="2">cv. WT478/WT964</strain>
        <tissue evidence="1">Leaves</tissue>
    </source>
</reference>
<organism evidence="1 2">
    <name type="scientific">Thalictrum thalictroides</name>
    <name type="common">Rue-anemone</name>
    <name type="synonym">Anemone thalictroides</name>
    <dbReference type="NCBI Taxonomy" id="46969"/>
    <lineage>
        <taxon>Eukaryota</taxon>
        <taxon>Viridiplantae</taxon>
        <taxon>Streptophyta</taxon>
        <taxon>Embryophyta</taxon>
        <taxon>Tracheophyta</taxon>
        <taxon>Spermatophyta</taxon>
        <taxon>Magnoliopsida</taxon>
        <taxon>Ranunculales</taxon>
        <taxon>Ranunculaceae</taxon>
        <taxon>Thalictroideae</taxon>
        <taxon>Thalictrum</taxon>
    </lineage>
</organism>
<keyword evidence="2" id="KW-1185">Reference proteome</keyword>
<comment type="caution">
    <text evidence="1">The sequence shown here is derived from an EMBL/GenBank/DDBJ whole genome shotgun (WGS) entry which is preliminary data.</text>
</comment>
<evidence type="ECO:0000313" key="2">
    <source>
        <dbReference type="Proteomes" id="UP000554482"/>
    </source>
</evidence>
<evidence type="ECO:0000313" key="1">
    <source>
        <dbReference type="EMBL" id="KAF5196974.1"/>
    </source>
</evidence>
<dbReference type="EMBL" id="JABWDY010015261">
    <property type="protein sequence ID" value="KAF5196974.1"/>
    <property type="molecule type" value="Genomic_DNA"/>
</dbReference>
<protein>
    <recommendedName>
        <fullName evidence="3">Reverse transcriptase zinc-binding domain-containing protein</fullName>
    </recommendedName>
</protein>
<dbReference type="OrthoDB" id="1221325at2759"/>
<gene>
    <name evidence="1" type="ORF">FRX31_013439</name>
</gene>
<dbReference type="AlphaFoldDB" id="A0A7J6WHQ4"/>
<proteinExistence type="predicted"/>